<dbReference type="RefSeq" id="WP_146620747.1">
    <property type="nucleotide sequence ID" value="NZ_BJCC01000001.1"/>
</dbReference>
<evidence type="ECO:0000313" key="3">
    <source>
        <dbReference type="Proteomes" id="UP000290567"/>
    </source>
</evidence>
<proteinExistence type="predicted"/>
<sequence>MLEALQQIKEAEAENEQRKLKLQEELLELEKSRKQTIQEKKQQLQAESAKIIAERESMLRETYDEEGQALNKDAAEAKAQMQANYERLKETAVQKIIERVIAQYGSQ</sequence>
<keyword evidence="1" id="KW-0175">Coiled coil</keyword>
<dbReference type="EMBL" id="BJCC01000001">
    <property type="protein sequence ID" value="GCF92228.1"/>
    <property type="molecule type" value="Genomic_DNA"/>
</dbReference>
<keyword evidence="3" id="KW-1185">Reference proteome</keyword>
<dbReference type="OrthoDB" id="2194852at2"/>
<comment type="caution">
    <text evidence="2">The sequence shown here is derived from an EMBL/GenBank/DDBJ whole genome shotgun (WGS) entry which is preliminary data.</text>
</comment>
<gene>
    <name evidence="2" type="ORF">NRIC_01190</name>
</gene>
<name>A0A4P5P8G4_9ENTE</name>
<feature type="coiled-coil region" evidence="1">
    <location>
        <begin position="1"/>
        <end position="98"/>
    </location>
</feature>
<dbReference type="Proteomes" id="UP000290567">
    <property type="component" value="Unassembled WGS sequence"/>
</dbReference>
<dbReference type="AlphaFoldDB" id="A0A4P5P8G4"/>
<reference evidence="3" key="1">
    <citation type="submission" date="2019-02" db="EMBL/GenBank/DDBJ databases">
        <title>Draft genome sequence of Enterococcus sp. Gos25-1.</title>
        <authorList>
            <person name="Tanaka N."/>
            <person name="Shiwa Y."/>
            <person name="Fujita N."/>
        </authorList>
    </citation>
    <scope>NUCLEOTIDE SEQUENCE [LARGE SCALE GENOMIC DNA]</scope>
    <source>
        <strain evidence="3">Gos25-1</strain>
    </source>
</reference>
<accession>A0A4P5P8G4</accession>
<evidence type="ECO:0000313" key="2">
    <source>
        <dbReference type="EMBL" id="GCF92228.1"/>
    </source>
</evidence>
<protein>
    <submittedName>
        <fullName evidence="2">Uncharacterized protein</fullName>
    </submittedName>
</protein>
<evidence type="ECO:0000256" key="1">
    <source>
        <dbReference type="SAM" id="Coils"/>
    </source>
</evidence>
<organism evidence="2 3">
    <name type="scientific">Enterococcus florum</name>
    <dbReference type="NCBI Taxonomy" id="2480627"/>
    <lineage>
        <taxon>Bacteria</taxon>
        <taxon>Bacillati</taxon>
        <taxon>Bacillota</taxon>
        <taxon>Bacilli</taxon>
        <taxon>Lactobacillales</taxon>
        <taxon>Enterococcaceae</taxon>
        <taxon>Enterococcus</taxon>
    </lineage>
</organism>